<feature type="chain" id="PRO_5039707842" evidence="5">
    <location>
        <begin position="21"/>
        <end position="431"/>
    </location>
</feature>
<dbReference type="AlphaFoldDB" id="A0A511YYB7"/>
<dbReference type="Gene3D" id="3.40.190.10">
    <property type="entry name" value="Periplasmic binding protein-like II"/>
    <property type="match status" value="1"/>
</dbReference>
<organism evidence="6 7">
    <name type="scientific">Actinotalea fermentans</name>
    <dbReference type="NCBI Taxonomy" id="43671"/>
    <lineage>
        <taxon>Bacteria</taxon>
        <taxon>Bacillati</taxon>
        <taxon>Actinomycetota</taxon>
        <taxon>Actinomycetes</taxon>
        <taxon>Micrococcales</taxon>
        <taxon>Cellulomonadaceae</taxon>
        <taxon>Actinotalea</taxon>
    </lineage>
</organism>
<dbReference type="PANTHER" id="PTHR30061:SF50">
    <property type="entry name" value="MALTOSE_MALTODEXTRIN-BINDING PERIPLASMIC PROTEIN"/>
    <property type="match status" value="1"/>
</dbReference>
<dbReference type="GO" id="GO:0042956">
    <property type="term" value="P:maltodextrin transmembrane transport"/>
    <property type="evidence" value="ECO:0007669"/>
    <property type="project" value="TreeGrafter"/>
</dbReference>
<dbReference type="GO" id="GO:1901982">
    <property type="term" value="F:maltose binding"/>
    <property type="evidence" value="ECO:0007669"/>
    <property type="project" value="TreeGrafter"/>
</dbReference>
<dbReference type="OrthoDB" id="2510110at2"/>
<proteinExistence type="inferred from homology"/>
<dbReference type="GO" id="GO:0055052">
    <property type="term" value="C:ATP-binding cassette (ABC) transporter complex, substrate-binding subunit-containing"/>
    <property type="evidence" value="ECO:0007669"/>
    <property type="project" value="TreeGrafter"/>
</dbReference>
<gene>
    <name evidence="6" type="ORF">AFE02nite_19250</name>
</gene>
<evidence type="ECO:0000256" key="2">
    <source>
        <dbReference type="ARBA" id="ARBA00022448"/>
    </source>
</evidence>
<name>A0A511YYB7_9CELL</name>
<dbReference type="PANTHER" id="PTHR30061">
    <property type="entry name" value="MALTOSE-BINDING PERIPLASMIC PROTEIN"/>
    <property type="match status" value="1"/>
</dbReference>
<keyword evidence="2" id="KW-0813">Transport</keyword>
<reference evidence="6 7" key="1">
    <citation type="submission" date="2019-07" db="EMBL/GenBank/DDBJ databases">
        <title>Whole genome shotgun sequence of Actinotalea fermentans NBRC 105374.</title>
        <authorList>
            <person name="Hosoyama A."/>
            <person name="Uohara A."/>
            <person name="Ohji S."/>
            <person name="Ichikawa N."/>
        </authorList>
    </citation>
    <scope>NUCLEOTIDE SEQUENCE [LARGE SCALE GENOMIC DNA]</scope>
    <source>
        <strain evidence="6 7">NBRC 105374</strain>
    </source>
</reference>
<dbReference type="RefSeq" id="WP_034246697.1">
    <property type="nucleotide sequence ID" value="NZ_BJYK01000005.1"/>
</dbReference>
<dbReference type="Pfam" id="PF13416">
    <property type="entry name" value="SBP_bac_8"/>
    <property type="match status" value="1"/>
</dbReference>
<dbReference type="CDD" id="cd14748">
    <property type="entry name" value="PBP2_UgpB"/>
    <property type="match status" value="1"/>
</dbReference>
<comment type="similarity">
    <text evidence="1">Belongs to the bacterial solute-binding protein 1 family.</text>
</comment>
<keyword evidence="3 5" id="KW-0732">Signal</keyword>
<evidence type="ECO:0000256" key="5">
    <source>
        <dbReference type="SAM" id="SignalP"/>
    </source>
</evidence>
<dbReference type="Proteomes" id="UP000321484">
    <property type="component" value="Unassembled WGS sequence"/>
</dbReference>
<feature type="region of interest" description="Disordered" evidence="4">
    <location>
        <begin position="23"/>
        <end position="42"/>
    </location>
</feature>
<sequence>MTRSSLATGALLAIAALTLAGCSGDDSPETPDDTTAPDTSGDTVELTFWHGYTEADGDVLEQIVADFNESQEAVHIVTEINPWAVIDDTLLPSLSAGDGPDIVAMPAERLPVYAARGAFVALDDFYADAANNAADLNPGAVDMVTVDGAVYGVPAGFVPLALYYNKALFDAAGVTEAPATWDDWVDTATALTVDENGDGTPEQYGVVLPDHATVANGLWPSLFYGNGGDIVADGEAVVDSPENAETLAFWQDAIAGAAISPTGVDGIGADELFSGGKAAMTVGGPWMTFIAADNGIDLGIAAIPAGPEAQAASAIGISMAITAQDDPEVQAAAEQFFAYFFNDENSVAWSLGSGWPPLRTDIPADAIAENATVAALTPMAEFGRPLLPGVVNTTDVLTAVDELTQRAMAGEGIAMLLAEAQDKVEAALADQ</sequence>
<evidence type="ECO:0000313" key="6">
    <source>
        <dbReference type="EMBL" id="GEN80191.1"/>
    </source>
</evidence>
<accession>A0A511YYB7</accession>
<feature type="compositionally biased region" description="Low complexity" evidence="4">
    <location>
        <begin position="33"/>
        <end position="42"/>
    </location>
</feature>
<dbReference type="InterPro" id="IPR006059">
    <property type="entry name" value="SBP"/>
</dbReference>
<dbReference type="EMBL" id="BJYK01000005">
    <property type="protein sequence ID" value="GEN80191.1"/>
    <property type="molecule type" value="Genomic_DNA"/>
</dbReference>
<dbReference type="SUPFAM" id="SSF53850">
    <property type="entry name" value="Periplasmic binding protein-like II"/>
    <property type="match status" value="1"/>
</dbReference>
<keyword evidence="7" id="KW-1185">Reference proteome</keyword>
<dbReference type="GO" id="GO:0015768">
    <property type="term" value="P:maltose transport"/>
    <property type="evidence" value="ECO:0007669"/>
    <property type="project" value="TreeGrafter"/>
</dbReference>
<evidence type="ECO:0000256" key="3">
    <source>
        <dbReference type="ARBA" id="ARBA00022729"/>
    </source>
</evidence>
<evidence type="ECO:0000313" key="7">
    <source>
        <dbReference type="Proteomes" id="UP000321484"/>
    </source>
</evidence>
<dbReference type="PROSITE" id="PS51257">
    <property type="entry name" value="PROKAR_LIPOPROTEIN"/>
    <property type="match status" value="1"/>
</dbReference>
<protein>
    <submittedName>
        <fullName evidence="6">Sugar ABC transporter substrate-binding protein</fullName>
    </submittedName>
</protein>
<evidence type="ECO:0000256" key="1">
    <source>
        <dbReference type="ARBA" id="ARBA00008520"/>
    </source>
</evidence>
<feature type="signal peptide" evidence="5">
    <location>
        <begin position="1"/>
        <end position="20"/>
    </location>
</feature>
<comment type="caution">
    <text evidence="6">The sequence shown here is derived from an EMBL/GenBank/DDBJ whole genome shotgun (WGS) entry which is preliminary data.</text>
</comment>
<evidence type="ECO:0000256" key="4">
    <source>
        <dbReference type="SAM" id="MobiDB-lite"/>
    </source>
</evidence>